<evidence type="ECO:0000256" key="2">
    <source>
        <dbReference type="ARBA" id="ARBA00022723"/>
    </source>
</evidence>
<feature type="compositionally biased region" description="Basic and acidic residues" evidence="6">
    <location>
        <begin position="96"/>
        <end position="113"/>
    </location>
</feature>
<evidence type="ECO:0000256" key="1">
    <source>
        <dbReference type="ARBA" id="ARBA00022481"/>
    </source>
</evidence>
<keyword evidence="1" id="KW-0488">Methylation</keyword>
<feature type="region of interest" description="Disordered" evidence="6">
    <location>
        <begin position="317"/>
        <end position="358"/>
    </location>
</feature>
<dbReference type="InterPro" id="IPR036163">
    <property type="entry name" value="HMA_dom_sf"/>
</dbReference>
<dbReference type="Gene3D" id="3.30.70.100">
    <property type="match status" value="1"/>
</dbReference>
<keyword evidence="4" id="KW-0636">Prenylation</keyword>
<dbReference type="EMBL" id="JAWXYG010000001">
    <property type="protein sequence ID" value="KAK4283639.1"/>
    <property type="molecule type" value="Genomic_DNA"/>
</dbReference>
<feature type="compositionally biased region" description="Low complexity" evidence="6">
    <location>
        <begin position="151"/>
        <end position="161"/>
    </location>
</feature>
<feature type="compositionally biased region" description="Low complexity" evidence="6">
    <location>
        <begin position="327"/>
        <end position="344"/>
    </location>
</feature>
<evidence type="ECO:0000256" key="5">
    <source>
        <dbReference type="ARBA" id="ARBA00024045"/>
    </source>
</evidence>
<evidence type="ECO:0000256" key="6">
    <source>
        <dbReference type="SAM" id="MobiDB-lite"/>
    </source>
</evidence>
<name>A0AAE1THA0_9FABA</name>
<dbReference type="Pfam" id="PF00403">
    <property type="entry name" value="HMA"/>
    <property type="match status" value="1"/>
</dbReference>
<dbReference type="InterPro" id="IPR006121">
    <property type="entry name" value="HMA_dom"/>
</dbReference>
<feature type="region of interest" description="Disordered" evidence="6">
    <location>
        <begin position="193"/>
        <end position="226"/>
    </location>
</feature>
<dbReference type="PANTHER" id="PTHR45868">
    <property type="entry name" value="HEAVY METAL-ASSOCIATED ISOPRENYLATED PLANT PROTEIN 33-RELATED"/>
    <property type="match status" value="1"/>
</dbReference>
<evidence type="ECO:0000313" key="8">
    <source>
        <dbReference type="EMBL" id="KAK4283639.1"/>
    </source>
</evidence>
<feature type="region of interest" description="Disordered" evidence="6">
    <location>
        <begin position="74"/>
        <end position="161"/>
    </location>
</feature>
<dbReference type="CDD" id="cd00371">
    <property type="entry name" value="HMA"/>
    <property type="match status" value="1"/>
</dbReference>
<feature type="domain" description="HMA" evidence="7">
    <location>
        <begin position="9"/>
        <end position="72"/>
    </location>
</feature>
<protein>
    <recommendedName>
        <fullName evidence="7">HMA domain-containing protein</fullName>
    </recommendedName>
</protein>
<dbReference type="PANTHER" id="PTHR45868:SF74">
    <property type="entry name" value="HEAVY METAL-ASSOCIATED ISOPRENYLATED PLANT PROTEIN 33"/>
    <property type="match status" value="1"/>
</dbReference>
<dbReference type="SUPFAM" id="SSF55008">
    <property type="entry name" value="HMA, heavy metal-associated domain"/>
    <property type="match status" value="1"/>
</dbReference>
<sequence>MNKEEIEKIYKCHLKVNIHCDGCKHKVKKVLRKIDGVFIVDIDSEQGKVTVSGNVEPNILIKKLVKSGKHAELWDAPKASNNNNNENKLTNQMKNKQIDNGEKDGGRNKKDMQKVGGNNKGMQRAGGNKKGMQKVDGNNQPKGSQKPPTPQQRQQQQLLQQQLQEQQLQKLQQMKALQDQKMPLQFKDMQLLGQPKSNPKAVKFNLPKDDDCSDDEFDDDEDFDDDDDEIDEPQALLNKMKGPPPMGNGAQVMMNSMVNGNQHQQLMNALKNSNTGGNEKKGDSSNGGLMPIQMPAGMGGGNTGKKGNGGVRNMNNSGKNDEGMLRGENGNNGNKNGSCVGSGNLESNNGNDEKKGNPMLGGVQAMNQMGGHHHGMGRGNMGPMVNMNMPIGSMSNMNMPMGPMGNIPTIQGPPARVINGGSGHGVGDPKGCLQGVGTESMMGNPFHQQQKPQQQYVAAMMNQQRAIGMENGNDQRFQPMVYAQPPPVINYMLPQQYPYPYPPPQQDPYTTSFFNDENTSSCNIM</sequence>
<feature type="compositionally biased region" description="Low complexity" evidence="6">
    <location>
        <begin position="78"/>
        <end position="95"/>
    </location>
</feature>
<organism evidence="8 9">
    <name type="scientific">Acacia crassicarpa</name>
    <name type="common">northern wattle</name>
    <dbReference type="NCBI Taxonomy" id="499986"/>
    <lineage>
        <taxon>Eukaryota</taxon>
        <taxon>Viridiplantae</taxon>
        <taxon>Streptophyta</taxon>
        <taxon>Embryophyta</taxon>
        <taxon>Tracheophyta</taxon>
        <taxon>Spermatophyta</taxon>
        <taxon>Magnoliopsida</taxon>
        <taxon>eudicotyledons</taxon>
        <taxon>Gunneridae</taxon>
        <taxon>Pentapetalae</taxon>
        <taxon>rosids</taxon>
        <taxon>fabids</taxon>
        <taxon>Fabales</taxon>
        <taxon>Fabaceae</taxon>
        <taxon>Caesalpinioideae</taxon>
        <taxon>mimosoid clade</taxon>
        <taxon>Acacieae</taxon>
        <taxon>Acacia</taxon>
    </lineage>
</organism>
<reference evidence="8" key="1">
    <citation type="submission" date="2023-10" db="EMBL/GenBank/DDBJ databases">
        <title>Chromosome-level genome of the transformable northern wattle, Acacia crassicarpa.</title>
        <authorList>
            <person name="Massaro I."/>
            <person name="Sinha N.R."/>
            <person name="Poethig S."/>
            <person name="Leichty A.R."/>
        </authorList>
    </citation>
    <scope>NUCLEOTIDE SEQUENCE</scope>
    <source>
        <strain evidence="8">Acra3RX</strain>
        <tissue evidence="8">Leaf</tissue>
    </source>
</reference>
<keyword evidence="3" id="KW-0449">Lipoprotein</keyword>
<dbReference type="Proteomes" id="UP001293593">
    <property type="component" value="Unassembled WGS sequence"/>
</dbReference>
<evidence type="ECO:0000313" key="9">
    <source>
        <dbReference type="Proteomes" id="UP001293593"/>
    </source>
</evidence>
<dbReference type="AlphaFoldDB" id="A0AAE1THA0"/>
<comment type="caution">
    <text evidence="8">The sequence shown here is derived from an EMBL/GenBank/DDBJ whole genome shotgun (WGS) entry which is preliminary data.</text>
</comment>
<evidence type="ECO:0000259" key="7">
    <source>
        <dbReference type="PROSITE" id="PS50846"/>
    </source>
</evidence>
<keyword evidence="2" id="KW-0479">Metal-binding</keyword>
<evidence type="ECO:0000256" key="3">
    <source>
        <dbReference type="ARBA" id="ARBA00023288"/>
    </source>
</evidence>
<keyword evidence="9" id="KW-1185">Reference proteome</keyword>
<feature type="compositionally biased region" description="Acidic residues" evidence="6">
    <location>
        <begin position="211"/>
        <end position="226"/>
    </location>
</feature>
<accession>A0AAE1THA0</accession>
<dbReference type="FunFam" id="3.30.70.100:FF:000008">
    <property type="entry name" value="Copper transport protein ATOX1"/>
    <property type="match status" value="1"/>
</dbReference>
<dbReference type="GO" id="GO:0046872">
    <property type="term" value="F:metal ion binding"/>
    <property type="evidence" value="ECO:0007669"/>
    <property type="project" value="UniProtKB-KW"/>
</dbReference>
<proteinExistence type="inferred from homology"/>
<gene>
    <name evidence="8" type="ORF">QN277_000568</name>
</gene>
<evidence type="ECO:0000256" key="4">
    <source>
        <dbReference type="ARBA" id="ARBA00023289"/>
    </source>
</evidence>
<comment type="similarity">
    <text evidence="5">Belongs to the HIPP family.</text>
</comment>
<dbReference type="PROSITE" id="PS50846">
    <property type="entry name" value="HMA_2"/>
    <property type="match status" value="1"/>
</dbReference>